<organism evidence="2 3">
    <name type="scientific">Hirsutella rhossiliensis</name>
    <dbReference type="NCBI Taxonomy" id="111463"/>
    <lineage>
        <taxon>Eukaryota</taxon>
        <taxon>Fungi</taxon>
        <taxon>Dikarya</taxon>
        <taxon>Ascomycota</taxon>
        <taxon>Pezizomycotina</taxon>
        <taxon>Sordariomycetes</taxon>
        <taxon>Hypocreomycetidae</taxon>
        <taxon>Hypocreales</taxon>
        <taxon>Ophiocordycipitaceae</taxon>
        <taxon>Hirsutella</taxon>
    </lineage>
</organism>
<dbReference type="Proteomes" id="UP000824596">
    <property type="component" value="Unassembled WGS sequence"/>
</dbReference>
<dbReference type="OrthoDB" id="5396at2759"/>
<dbReference type="InterPro" id="IPR007325">
    <property type="entry name" value="KFase/CYL"/>
</dbReference>
<protein>
    <submittedName>
        <fullName evidence="2">Cyclase domain-containing protein</fullName>
    </submittedName>
</protein>
<dbReference type="SUPFAM" id="SSF102198">
    <property type="entry name" value="Putative cyclase"/>
    <property type="match status" value="1"/>
</dbReference>
<dbReference type="Gene3D" id="3.50.30.50">
    <property type="entry name" value="Putative cyclase"/>
    <property type="match status" value="1"/>
</dbReference>
<dbReference type="RefSeq" id="XP_044719880.1">
    <property type="nucleotide sequence ID" value="XM_044864940.1"/>
</dbReference>
<dbReference type="GeneID" id="68355598"/>
<dbReference type="InterPro" id="IPR037175">
    <property type="entry name" value="KFase_sf"/>
</dbReference>
<dbReference type="GO" id="GO:0004061">
    <property type="term" value="F:arylformamidase activity"/>
    <property type="evidence" value="ECO:0007669"/>
    <property type="project" value="InterPro"/>
</dbReference>
<dbReference type="Pfam" id="PF04199">
    <property type="entry name" value="Cyclase"/>
    <property type="match status" value="1"/>
</dbReference>
<name>A0A9P8N088_9HYPO</name>
<sequence length="342" mass="37572">MPVEPASVPDFDHLPQVKGMPQGCAWGIFDQRGKKDLVGTLNFLTPTVIKAAVAEVTDGVSISLNWPLNAISKVEPLCRTQPKHNVKYLPETMKGVVGKSWDDELEFNTQDSSQWDSLCHIHHLPSGLVYNGFSPDKQSLAAKSTVENKLPTLDHWHPHGGLVGRGVLLDYKAFAEETGVPFSPLDGISIKVKDLESCAKFFGVEFRPGDVLTIRTGTTDALENQAKEDMKRLASGRMSGLDGSEEMARWLWNKRFAAVASDTFALEAFTSVKPDGTLGELDNLVLHHYLLGLFGMPIGELWDLKNLSEYCKKTKRYSFLVTSAPLNHPCLVGSPANALAIL</sequence>
<evidence type="ECO:0000313" key="2">
    <source>
        <dbReference type="EMBL" id="KAH0962367.1"/>
    </source>
</evidence>
<dbReference type="EMBL" id="JAIZPD010000006">
    <property type="protein sequence ID" value="KAH0962367.1"/>
    <property type="molecule type" value="Genomic_DNA"/>
</dbReference>
<keyword evidence="3" id="KW-1185">Reference proteome</keyword>
<reference evidence="2" key="1">
    <citation type="submission" date="2021-09" db="EMBL/GenBank/DDBJ databases">
        <title>A high-quality genome of the endoparasitic fungus Hirsutella rhossiliensis with a comparison of Hirsutella genomes reveals transposable elements contributing to genome size variation.</title>
        <authorList>
            <person name="Lin R."/>
            <person name="Jiao Y."/>
            <person name="Sun X."/>
            <person name="Ling J."/>
            <person name="Xie B."/>
            <person name="Cheng X."/>
        </authorList>
    </citation>
    <scope>NUCLEOTIDE SEQUENCE</scope>
    <source>
        <strain evidence="2">HR02</strain>
    </source>
</reference>
<dbReference type="PANTHER" id="PTHR34861:SF10">
    <property type="entry name" value="CYCLASE"/>
    <property type="match status" value="1"/>
</dbReference>
<accession>A0A9P8N088</accession>
<gene>
    <name evidence="2" type="ORF">HRG_06469</name>
</gene>
<comment type="similarity">
    <text evidence="1">Belongs to the Cyclase 1 superfamily.</text>
</comment>
<comment type="caution">
    <text evidence="2">The sequence shown here is derived from an EMBL/GenBank/DDBJ whole genome shotgun (WGS) entry which is preliminary data.</text>
</comment>
<dbReference type="GO" id="GO:0019441">
    <property type="term" value="P:L-tryptophan catabolic process to kynurenine"/>
    <property type="evidence" value="ECO:0007669"/>
    <property type="project" value="InterPro"/>
</dbReference>
<evidence type="ECO:0000256" key="1">
    <source>
        <dbReference type="ARBA" id="ARBA00007865"/>
    </source>
</evidence>
<dbReference type="AlphaFoldDB" id="A0A9P8N088"/>
<proteinExistence type="inferred from homology"/>
<evidence type="ECO:0000313" key="3">
    <source>
        <dbReference type="Proteomes" id="UP000824596"/>
    </source>
</evidence>
<dbReference type="PANTHER" id="PTHR34861">
    <property type="match status" value="1"/>
</dbReference>